<dbReference type="AlphaFoldDB" id="A0A0E9USL4"/>
<organism evidence="1">
    <name type="scientific">Anguilla anguilla</name>
    <name type="common">European freshwater eel</name>
    <name type="synonym">Muraena anguilla</name>
    <dbReference type="NCBI Taxonomy" id="7936"/>
    <lineage>
        <taxon>Eukaryota</taxon>
        <taxon>Metazoa</taxon>
        <taxon>Chordata</taxon>
        <taxon>Craniata</taxon>
        <taxon>Vertebrata</taxon>
        <taxon>Euteleostomi</taxon>
        <taxon>Actinopterygii</taxon>
        <taxon>Neopterygii</taxon>
        <taxon>Teleostei</taxon>
        <taxon>Anguilliformes</taxon>
        <taxon>Anguillidae</taxon>
        <taxon>Anguilla</taxon>
    </lineage>
</organism>
<evidence type="ECO:0000313" key="1">
    <source>
        <dbReference type="EMBL" id="JAH68215.1"/>
    </source>
</evidence>
<reference evidence="1" key="1">
    <citation type="submission" date="2014-11" db="EMBL/GenBank/DDBJ databases">
        <authorList>
            <person name="Amaro Gonzalez C."/>
        </authorList>
    </citation>
    <scope>NUCLEOTIDE SEQUENCE</scope>
</reference>
<protein>
    <submittedName>
        <fullName evidence="1">Uncharacterized protein</fullName>
    </submittedName>
</protein>
<accession>A0A0E9USL4</accession>
<proteinExistence type="predicted"/>
<reference evidence="1" key="2">
    <citation type="journal article" date="2015" name="Fish Shellfish Immunol.">
        <title>Early steps in the European eel (Anguilla anguilla)-Vibrio vulnificus interaction in the gills: Role of the RtxA13 toxin.</title>
        <authorList>
            <person name="Callol A."/>
            <person name="Pajuelo D."/>
            <person name="Ebbesson L."/>
            <person name="Teles M."/>
            <person name="MacKenzie S."/>
            <person name="Amaro C."/>
        </authorList>
    </citation>
    <scope>NUCLEOTIDE SEQUENCE</scope>
</reference>
<name>A0A0E9USL4_ANGAN</name>
<sequence>MYYLTTVLMQFGHKFMQKTYVGLNRNRA</sequence>
<dbReference type="EMBL" id="GBXM01040362">
    <property type="protein sequence ID" value="JAH68215.1"/>
    <property type="molecule type" value="Transcribed_RNA"/>
</dbReference>